<dbReference type="PROSITE" id="PS50851">
    <property type="entry name" value="CHEW"/>
    <property type="match status" value="1"/>
</dbReference>
<evidence type="ECO:0000313" key="3">
    <source>
        <dbReference type="Proteomes" id="UP001065549"/>
    </source>
</evidence>
<dbReference type="EMBL" id="JAOSHN010000003">
    <property type="protein sequence ID" value="MCU7378456.1"/>
    <property type="molecule type" value="Genomic_DNA"/>
</dbReference>
<dbReference type="GO" id="GO:0007165">
    <property type="term" value="P:signal transduction"/>
    <property type="evidence" value="ECO:0007669"/>
    <property type="project" value="InterPro"/>
</dbReference>
<dbReference type="Pfam" id="PF01584">
    <property type="entry name" value="CheW"/>
    <property type="match status" value="1"/>
</dbReference>
<keyword evidence="3" id="KW-1185">Reference proteome</keyword>
<dbReference type="Gene3D" id="2.40.50.180">
    <property type="entry name" value="CheA-289, Domain 4"/>
    <property type="match status" value="1"/>
</dbReference>
<dbReference type="SUPFAM" id="SSF50341">
    <property type="entry name" value="CheW-like"/>
    <property type="match status" value="1"/>
</dbReference>
<evidence type="ECO:0000313" key="2">
    <source>
        <dbReference type="EMBL" id="MCU7378456.1"/>
    </source>
</evidence>
<accession>A0A9J6QLW1</accession>
<comment type="caution">
    <text evidence="2">The sequence shown here is derived from an EMBL/GenBank/DDBJ whole genome shotgun (WGS) entry which is preliminary data.</text>
</comment>
<dbReference type="InterPro" id="IPR036061">
    <property type="entry name" value="CheW-like_dom_sf"/>
</dbReference>
<evidence type="ECO:0000259" key="1">
    <source>
        <dbReference type="PROSITE" id="PS50851"/>
    </source>
</evidence>
<dbReference type="Gene3D" id="2.30.30.40">
    <property type="entry name" value="SH3 Domains"/>
    <property type="match status" value="1"/>
</dbReference>
<reference evidence="2" key="1">
    <citation type="submission" date="2022-09" db="EMBL/GenBank/DDBJ databases">
        <title>Culturomic study of gut microbiota in children with autism spectrum disorder.</title>
        <authorList>
            <person name="Efimov B.A."/>
            <person name="Chaplin A.V."/>
            <person name="Sokolova S.R."/>
            <person name="Pikina A.P."/>
            <person name="Korzhanova M."/>
            <person name="Belova V."/>
            <person name="Korostin D."/>
        </authorList>
    </citation>
    <scope>NUCLEOTIDE SEQUENCE</scope>
    <source>
        <strain evidence="2">ASD5510</strain>
    </source>
</reference>
<dbReference type="GO" id="GO:0006935">
    <property type="term" value="P:chemotaxis"/>
    <property type="evidence" value="ECO:0007669"/>
    <property type="project" value="InterPro"/>
</dbReference>
<protein>
    <submittedName>
        <fullName evidence="2">Chemotaxis protein CheW</fullName>
    </submittedName>
</protein>
<sequence>MGPSNQNAMLLLAGREKNYAVEFFSVEEICFNIKLSKIPALPNYFLGLGNYKGSTLPIIRLEKEYGQPGAKNMQPVVLILKYQQHQFGLWVEVQPDMIPAGAAAAIQESDFTIEENGIWKEKELYQYDGELVSLIDVQRSAEQLLLL</sequence>
<proteinExistence type="predicted"/>
<dbReference type="InterPro" id="IPR002545">
    <property type="entry name" value="CheW-lke_dom"/>
</dbReference>
<gene>
    <name evidence="2" type="ORF">OBO34_08805</name>
</gene>
<dbReference type="AlphaFoldDB" id="A0A9J6QLW1"/>
<dbReference type="RefSeq" id="WP_253019886.1">
    <property type="nucleotide sequence ID" value="NZ_JAOSHN010000003.1"/>
</dbReference>
<organism evidence="2 3">
    <name type="scientific">Hominibacterium faecale</name>
    <dbReference type="NCBI Taxonomy" id="2839743"/>
    <lineage>
        <taxon>Bacteria</taxon>
        <taxon>Bacillati</taxon>
        <taxon>Bacillota</taxon>
        <taxon>Clostridia</taxon>
        <taxon>Peptostreptococcales</taxon>
        <taxon>Anaerovoracaceae</taxon>
        <taxon>Hominibacterium</taxon>
    </lineage>
</organism>
<name>A0A9J6QLW1_9FIRM</name>
<dbReference type="Proteomes" id="UP001065549">
    <property type="component" value="Unassembled WGS sequence"/>
</dbReference>
<feature type="domain" description="CheW-like" evidence="1">
    <location>
        <begin position="5"/>
        <end position="146"/>
    </location>
</feature>